<gene>
    <name evidence="2" type="ORF">F53441_10957</name>
</gene>
<comment type="caution">
    <text evidence="2">The sequence shown here is derived from an EMBL/GenBank/DDBJ whole genome shotgun (WGS) entry which is preliminary data.</text>
</comment>
<name>A0A8H4K7G6_9HYPO</name>
<reference evidence="2" key="1">
    <citation type="submission" date="2020-01" db="EMBL/GenBank/DDBJ databases">
        <title>Identification and distribution of gene clusters putatively required for synthesis of sphingolipid metabolism inhibitors in phylogenetically diverse species of the filamentous fungus Fusarium.</title>
        <authorList>
            <person name="Kim H.-S."/>
            <person name="Busman M."/>
            <person name="Brown D.W."/>
            <person name="Divon H."/>
            <person name="Uhlig S."/>
            <person name="Proctor R.H."/>
        </authorList>
    </citation>
    <scope>NUCLEOTIDE SEQUENCE</scope>
    <source>
        <strain evidence="2">NRRL 53441</strain>
    </source>
</reference>
<dbReference type="OrthoDB" id="3647246at2759"/>
<feature type="region of interest" description="Disordered" evidence="1">
    <location>
        <begin position="275"/>
        <end position="296"/>
    </location>
</feature>
<dbReference type="EMBL" id="JAADJG010000536">
    <property type="protein sequence ID" value="KAF4445115.1"/>
    <property type="molecule type" value="Genomic_DNA"/>
</dbReference>
<evidence type="ECO:0000313" key="2">
    <source>
        <dbReference type="EMBL" id="KAF4445115.1"/>
    </source>
</evidence>
<dbReference type="Proteomes" id="UP000605986">
    <property type="component" value="Unassembled WGS sequence"/>
</dbReference>
<dbReference type="AlphaFoldDB" id="A0A8H4K7G6"/>
<evidence type="ECO:0000256" key="1">
    <source>
        <dbReference type="SAM" id="MobiDB-lite"/>
    </source>
</evidence>
<feature type="compositionally biased region" description="Polar residues" evidence="1">
    <location>
        <begin position="287"/>
        <end position="296"/>
    </location>
</feature>
<evidence type="ECO:0000313" key="3">
    <source>
        <dbReference type="Proteomes" id="UP000605986"/>
    </source>
</evidence>
<accession>A0A8H4K7G6</accession>
<keyword evidence="3" id="KW-1185">Reference proteome</keyword>
<protein>
    <submittedName>
        <fullName evidence="2">Uncharacterized protein</fullName>
    </submittedName>
</protein>
<sequence>MSSTTTSTVKSRDVVDYALEQDCFYNHQDTPYQFRHLAGQLQASMEPSKPDGLVGQPGLTTTTLPRTKIILEPLLDHETYTIPTDPVVSSALVFPFLGQTQSRRLPSESIDIGSCNILTQWLPLIYVSTESDEGLEFPSTVSRWQALALRELEGDESIPSEHDLGLTHDQDIQKKVHTPKQIREIFSLNDHRRECLEPVSAPLSPASDLDEPFVPGTQQIVIDLTSEPSSPINHPFEKLQWNIQHGYVDSEPAASSTMPSSPPTARVAFLSTASNKPSDLKLDTPMLPSSSETNVISDGLSAARGPKLLDSNEARQSPVEQGSFFEEALQVILDGKHHQTNQQIEEERLNPSGTFQMATTNITGNV</sequence>
<organism evidence="2 3">
    <name type="scientific">Fusarium austroafricanum</name>
    <dbReference type="NCBI Taxonomy" id="2364996"/>
    <lineage>
        <taxon>Eukaryota</taxon>
        <taxon>Fungi</taxon>
        <taxon>Dikarya</taxon>
        <taxon>Ascomycota</taxon>
        <taxon>Pezizomycotina</taxon>
        <taxon>Sordariomycetes</taxon>
        <taxon>Hypocreomycetidae</taxon>
        <taxon>Hypocreales</taxon>
        <taxon>Nectriaceae</taxon>
        <taxon>Fusarium</taxon>
        <taxon>Fusarium concolor species complex</taxon>
    </lineage>
</organism>
<proteinExistence type="predicted"/>